<keyword evidence="7 8" id="KW-0472">Membrane</keyword>
<dbReference type="SUPFAM" id="SSF103473">
    <property type="entry name" value="MFS general substrate transporter"/>
    <property type="match status" value="1"/>
</dbReference>
<dbReference type="PANTHER" id="PTHR43528:SF8">
    <property type="entry name" value="BLR0239 PROTEIN"/>
    <property type="match status" value="1"/>
</dbReference>
<dbReference type="PANTHER" id="PTHR43528">
    <property type="entry name" value="ALPHA-KETOGLUTARATE PERMEASE"/>
    <property type="match status" value="1"/>
</dbReference>
<dbReference type="PROSITE" id="PS50850">
    <property type="entry name" value="MFS"/>
    <property type="match status" value="1"/>
</dbReference>
<dbReference type="GO" id="GO:0005886">
    <property type="term" value="C:plasma membrane"/>
    <property type="evidence" value="ECO:0007669"/>
    <property type="project" value="UniProtKB-SubCell"/>
</dbReference>
<evidence type="ECO:0000256" key="7">
    <source>
        <dbReference type="ARBA" id="ARBA00023136"/>
    </source>
</evidence>
<keyword evidence="5" id="KW-0769">Symport</keyword>
<sequence length="76" mass="8073">MRPIGSIVLGLYADRAGRKAALSLVILLMTLGIFLIAVAPPYAPISIDRGCSLRPACAVDAQRVGANARQKRSRNP</sequence>
<dbReference type="EMBL" id="CP013386">
    <property type="protein sequence ID" value="AOJ03213.1"/>
    <property type="molecule type" value="Genomic_DNA"/>
</dbReference>
<evidence type="ECO:0000256" key="8">
    <source>
        <dbReference type="SAM" id="Phobius"/>
    </source>
</evidence>
<name>A0A1B4FHN8_9BURK</name>
<evidence type="ECO:0000256" key="6">
    <source>
        <dbReference type="ARBA" id="ARBA00022989"/>
    </source>
</evidence>
<evidence type="ECO:0000259" key="9">
    <source>
        <dbReference type="PROSITE" id="PS50850"/>
    </source>
</evidence>
<protein>
    <recommendedName>
        <fullName evidence="9">Major facilitator superfamily (MFS) profile domain-containing protein</fullName>
    </recommendedName>
</protein>
<comment type="subcellular location">
    <subcellularLocation>
        <location evidence="1">Cell membrane</location>
        <topology evidence="1">Multi-pass membrane protein</topology>
    </subcellularLocation>
</comment>
<organism evidence="10 11">
    <name type="scientific">Burkholderia mayonis</name>
    <dbReference type="NCBI Taxonomy" id="1385591"/>
    <lineage>
        <taxon>Bacteria</taxon>
        <taxon>Pseudomonadati</taxon>
        <taxon>Pseudomonadota</taxon>
        <taxon>Betaproteobacteria</taxon>
        <taxon>Burkholderiales</taxon>
        <taxon>Burkholderiaceae</taxon>
        <taxon>Burkholderia</taxon>
        <taxon>pseudomallei group</taxon>
    </lineage>
</organism>
<evidence type="ECO:0000313" key="11">
    <source>
        <dbReference type="Proteomes" id="UP000062519"/>
    </source>
</evidence>
<evidence type="ECO:0000256" key="3">
    <source>
        <dbReference type="ARBA" id="ARBA00022475"/>
    </source>
</evidence>
<gene>
    <name evidence="10" type="ORF">WS70_16370</name>
</gene>
<reference evidence="10 11" key="1">
    <citation type="submission" date="2015-12" db="EMBL/GenBank/DDBJ databases">
        <title>Diversity of Burkholderia near neighbor genomes.</title>
        <authorList>
            <person name="Sahl J."/>
            <person name="Wagner D."/>
            <person name="Keim P."/>
        </authorList>
    </citation>
    <scope>NUCLEOTIDE SEQUENCE [LARGE SCALE GENOMIC DNA]</scope>
    <source>
        <strain evidence="10 11">BDU6</strain>
    </source>
</reference>
<evidence type="ECO:0000256" key="2">
    <source>
        <dbReference type="ARBA" id="ARBA00022448"/>
    </source>
</evidence>
<proteinExistence type="predicted"/>
<evidence type="ECO:0000256" key="4">
    <source>
        <dbReference type="ARBA" id="ARBA00022692"/>
    </source>
</evidence>
<keyword evidence="6 8" id="KW-1133">Transmembrane helix</keyword>
<evidence type="ECO:0000313" key="10">
    <source>
        <dbReference type="EMBL" id="AOJ03213.1"/>
    </source>
</evidence>
<keyword evidence="2" id="KW-0813">Transport</keyword>
<evidence type="ECO:0000256" key="1">
    <source>
        <dbReference type="ARBA" id="ARBA00004651"/>
    </source>
</evidence>
<keyword evidence="3" id="KW-1003">Cell membrane</keyword>
<keyword evidence="11" id="KW-1185">Reference proteome</keyword>
<dbReference type="KEGG" id="buu:WS70_16370"/>
<dbReference type="InterPro" id="IPR051084">
    <property type="entry name" value="H+-coupled_symporters"/>
</dbReference>
<accession>A0A1B4FHN8</accession>
<dbReference type="Proteomes" id="UP000062519">
    <property type="component" value="Chromosome 1"/>
</dbReference>
<dbReference type="GO" id="GO:0015293">
    <property type="term" value="F:symporter activity"/>
    <property type="evidence" value="ECO:0007669"/>
    <property type="project" value="UniProtKB-KW"/>
</dbReference>
<evidence type="ECO:0000256" key="5">
    <source>
        <dbReference type="ARBA" id="ARBA00022847"/>
    </source>
</evidence>
<feature type="transmembrane region" description="Helical" evidence="8">
    <location>
        <begin position="21"/>
        <end position="43"/>
    </location>
</feature>
<dbReference type="AlphaFoldDB" id="A0A1B4FHN8"/>
<dbReference type="InterPro" id="IPR020846">
    <property type="entry name" value="MFS_dom"/>
</dbReference>
<keyword evidence="4 8" id="KW-0812">Transmembrane</keyword>
<dbReference type="Gene3D" id="1.20.1250.20">
    <property type="entry name" value="MFS general substrate transporter like domains"/>
    <property type="match status" value="1"/>
</dbReference>
<feature type="domain" description="Major facilitator superfamily (MFS) profile" evidence="9">
    <location>
        <begin position="1"/>
        <end position="76"/>
    </location>
</feature>
<dbReference type="InterPro" id="IPR036259">
    <property type="entry name" value="MFS_trans_sf"/>
</dbReference>